<feature type="signal peptide" evidence="1">
    <location>
        <begin position="1"/>
        <end position="26"/>
    </location>
</feature>
<reference evidence="2" key="1">
    <citation type="submission" date="2020-07" db="EMBL/GenBank/DDBJ databases">
        <title>Huge and variable diversity of episymbiotic CPR bacteria and DPANN archaea in groundwater ecosystems.</title>
        <authorList>
            <person name="He C.Y."/>
            <person name="Keren R."/>
            <person name="Whittaker M."/>
            <person name="Farag I.F."/>
            <person name="Doudna J."/>
            <person name="Cate J.H.D."/>
            <person name="Banfield J.F."/>
        </authorList>
    </citation>
    <scope>NUCLEOTIDE SEQUENCE</scope>
    <source>
        <strain evidence="2">NC_groundwater_1664_Pr3_B-0.1um_52_9</strain>
    </source>
</reference>
<dbReference type="InterPro" id="IPR013783">
    <property type="entry name" value="Ig-like_fold"/>
</dbReference>
<proteinExistence type="predicted"/>
<dbReference type="EMBL" id="JACRDE010000499">
    <property type="protein sequence ID" value="MBI5251601.1"/>
    <property type="molecule type" value="Genomic_DNA"/>
</dbReference>
<evidence type="ECO:0000256" key="1">
    <source>
        <dbReference type="SAM" id="SignalP"/>
    </source>
</evidence>
<dbReference type="Proteomes" id="UP000807825">
    <property type="component" value="Unassembled WGS sequence"/>
</dbReference>
<dbReference type="Gene3D" id="2.60.40.10">
    <property type="entry name" value="Immunoglobulins"/>
    <property type="match status" value="1"/>
</dbReference>
<dbReference type="AlphaFoldDB" id="A0A9D6V3V3"/>
<evidence type="ECO:0000313" key="3">
    <source>
        <dbReference type="Proteomes" id="UP000807825"/>
    </source>
</evidence>
<evidence type="ECO:0000313" key="2">
    <source>
        <dbReference type="EMBL" id="MBI5251601.1"/>
    </source>
</evidence>
<gene>
    <name evidence="2" type="ORF">HY912_19085</name>
</gene>
<feature type="chain" id="PRO_5038607888" description="Cadherin repeat domain-containing protein" evidence="1">
    <location>
        <begin position="27"/>
        <end position="213"/>
    </location>
</feature>
<organism evidence="2 3">
    <name type="scientific">Desulfomonile tiedjei</name>
    <dbReference type="NCBI Taxonomy" id="2358"/>
    <lineage>
        <taxon>Bacteria</taxon>
        <taxon>Pseudomonadati</taxon>
        <taxon>Thermodesulfobacteriota</taxon>
        <taxon>Desulfomonilia</taxon>
        <taxon>Desulfomonilales</taxon>
        <taxon>Desulfomonilaceae</taxon>
        <taxon>Desulfomonile</taxon>
    </lineage>
</organism>
<sequence>MKYVGRLFTAVSVVIGALLGCSLAAAAGEGVPRVKEVKFYPDRPATGDALKLRIGLDGSALRAEVKISKNNDELETTYYDGFSEFLEIKNRFKAGDKVKAEVIPIDAAGSSGEPSIKSVEIANAPPTAKLVDQKITGNTYNARIEAKDPEGDTIVFSLKQGPSGLVIDQKGNLSWQIGETTAGTFPIAISVKDSHGAEVVLSYSVGLRREQGR</sequence>
<keyword evidence="1" id="KW-0732">Signal</keyword>
<protein>
    <recommendedName>
        <fullName evidence="4">Cadherin repeat domain-containing protein</fullName>
    </recommendedName>
</protein>
<dbReference type="Pfam" id="PF05345">
    <property type="entry name" value="He_PIG"/>
    <property type="match status" value="1"/>
</dbReference>
<comment type="caution">
    <text evidence="2">The sequence shown here is derived from an EMBL/GenBank/DDBJ whole genome shotgun (WGS) entry which is preliminary data.</text>
</comment>
<accession>A0A9D6V3V3</accession>
<evidence type="ECO:0008006" key="4">
    <source>
        <dbReference type="Google" id="ProtNLM"/>
    </source>
</evidence>
<name>A0A9D6V3V3_9BACT</name>
<dbReference type="PROSITE" id="PS51257">
    <property type="entry name" value="PROKAR_LIPOPROTEIN"/>
    <property type="match status" value="1"/>
</dbReference>